<accession>A0A0R1ZQQ8</accession>
<dbReference type="STRING" id="1291052.FC18_GL000486"/>
<dbReference type="Proteomes" id="UP000051679">
    <property type="component" value="Unassembled WGS sequence"/>
</dbReference>
<evidence type="ECO:0000313" key="1">
    <source>
        <dbReference type="EMBL" id="KRM54267.1"/>
    </source>
</evidence>
<dbReference type="AlphaFoldDB" id="A0A0R1ZQQ8"/>
<proteinExistence type="predicted"/>
<comment type="caution">
    <text evidence="1">The sequence shown here is derived from an EMBL/GenBank/DDBJ whole genome shotgun (WGS) entry which is preliminary data.</text>
</comment>
<name>A0A0R1ZQQ8_9LACO</name>
<keyword evidence="2" id="KW-1185">Reference proteome</keyword>
<sequence length="62" mass="7106">MVTYVDGLTNVILRTDVIMGSETAARRRLNQSLTELWREGDTYKLIVDRGLNGVGYRIVRLH</sequence>
<organism evidence="1 2">
    <name type="scientific">Lacticaseibacillus sharpeae JCM 1186 = DSM 20505</name>
    <dbReference type="NCBI Taxonomy" id="1291052"/>
    <lineage>
        <taxon>Bacteria</taxon>
        <taxon>Bacillati</taxon>
        <taxon>Bacillota</taxon>
        <taxon>Bacilli</taxon>
        <taxon>Lactobacillales</taxon>
        <taxon>Lactobacillaceae</taxon>
        <taxon>Lacticaseibacillus</taxon>
    </lineage>
</organism>
<gene>
    <name evidence="1" type="ORF">FC18_GL000486</name>
</gene>
<dbReference type="PATRIC" id="fig|1291052.5.peg.497"/>
<dbReference type="EMBL" id="AYYO01000056">
    <property type="protein sequence ID" value="KRM54267.1"/>
    <property type="molecule type" value="Genomic_DNA"/>
</dbReference>
<protein>
    <submittedName>
        <fullName evidence="1">Uncharacterized protein</fullName>
    </submittedName>
</protein>
<reference evidence="1 2" key="1">
    <citation type="journal article" date="2015" name="Genome Announc.">
        <title>Expanding the biotechnology potential of lactobacilli through comparative genomics of 213 strains and associated genera.</title>
        <authorList>
            <person name="Sun Z."/>
            <person name="Harris H.M."/>
            <person name="McCann A."/>
            <person name="Guo C."/>
            <person name="Argimon S."/>
            <person name="Zhang W."/>
            <person name="Yang X."/>
            <person name="Jeffery I.B."/>
            <person name="Cooney J.C."/>
            <person name="Kagawa T.F."/>
            <person name="Liu W."/>
            <person name="Song Y."/>
            <person name="Salvetti E."/>
            <person name="Wrobel A."/>
            <person name="Rasinkangas P."/>
            <person name="Parkhill J."/>
            <person name="Rea M.C."/>
            <person name="O'Sullivan O."/>
            <person name="Ritari J."/>
            <person name="Douillard F.P."/>
            <person name="Paul Ross R."/>
            <person name="Yang R."/>
            <person name="Briner A.E."/>
            <person name="Felis G.E."/>
            <person name="de Vos W.M."/>
            <person name="Barrangou R."/>
            <person name="Klaenhammer T.R."/>
            <person name="Caufield P.W."/>
            <person name="Cui Y."/>
            <person name="Zhang H."/>
            <person name="O'Toole P.W."/>
        </authorList>
    </citation>
    <scope>NUCLEOTIDE SEQUENCE [LARGE SCALE GENOMIC DNA]</scope>
    <source>
        <strain evidence="1 2">DSM 20505</strain>
    </source>
</reference>
<evidence type="ECO:0000313" key="2">
    <source>
        <dbReference type="Proteomes" id="UP000051679"/>
    </source>
</evidence>